<protein>
    <submittedName>
        <fullName evidence="1">Uncharacterized protein</fullName>
    </submittedName>
</protein>
<sequence>MKPFDLDAAKRGEPIQARIDGEWNNVKFVGLGWADAVIVDHVSLGMLRYSGDLSDWLRMAPKKRTVYVNLYPEHATIIAGGYRAVWHDTLHEAQFRSLIGALAVAVPIEIEE</sequence>
<name>A0A7Y0A1R0_9BURK</name>
<organism evidence="1 2">
    <name type="scientific">Paraburkholderia antibiotica</name>
    <dbReference type="NCBI Taxonomy" id="2728839"/>
    <lineage>
        <taxon>Bacteria</taxon>
        <taxon>Pseudomonadati</taxon>
        <taxon>Pseudomonadota</taxon>
        <taxon>Betaproteobacteria</taxon>
        <taxon>Burkholderiales</taxon>
        <taxon>Burkholderiaceae</taxon>
        <taxon>Paraburkholderia</taxon>
    </lineage>
</organism>
<evidence type="ECO:0000313" key="1">
    <source>
        <dbReference type="EMBL" id="NML34902.1"/>
    </source>
</evidence>
<dbReference type="EMBL" id="JABBFZ010000027">
    <property type="protein sequence ID" value="NML34902.1"/>
    <property type="molecule type" value="Genomic_DNA"/>
</dbReference>
<accession>A0A7Y0A1R0</accession>
<keyword evidence="2" id="KW-1185">Reference proteome</keyword>
<evidence type="ECO:0000313" key="2">
    <source>
        <dbReference type="Proteomes" id="UP000583127"/>
    </source>
</evidence>
<comment type="caution">
    <text evidence="1">The sequence shown here is derived from an EMBL/GenBank/DDBJ whole genome shotgun (WGS) entry which is preliminary data.</text>
</comment>
<dbReference type="AlphaFoldDB" id="A0A7Y0A1R0"/>
<reference evidence="1 2" key="1">
    <citation type="submission" date="2020-04" db="EMBL/GenBank/DDBJ databases">
        <title>Paraburkholderia sp. G-4-1-8 isolated from soil.</title>
        <authorList>
            <person name="Dahal R.H."/>
        </authorList>
    </citation>
    <scope>NUCLEOTIDE SEQUENCE [LARGE SCALE GENOMIC DNA]</scope>
    <source>
        <strain evidence="1 2">G-4-1-8</strain>
    </source>
</reference>
<dbReference type="Proteomes" id="UP000583127">
    <property type="component" value="Unassembled WGS sequence"/>
</dbReference>
<gene>
    <name evidence="1" type="ORF">HHL14_29265</name>
</gene>
<proteinExistence type="predicted"/>
<dbReference type="RefSeq" id="WP_169501090.1">
    <property type="nucleotide sequence ID" value="NZ_JABBFZ010000027.1"/>
</dbReference>